<keyword evidence="2 6" id="KW-0658">Purine biosynthesis</keyword>
<dbReference type="SUPFAM" id="SSF56059">
    <property type="entry name" value="Glutathione synthetase ATP-binding domain-like"/>
    <property type="match status" value="1"/>
</dbReference>
<dbReference type="RefSeq" id="WP_165109141.1">
    <property type="nucleotide sequence ID" value="NZ_JAAKYA010000095.1"/>
</dbReference>
<dbReference type="Pfam" id="PF17769">
    <property type="entry name" value="PurK_C"/>
    <property type="match status" value="1"/>
</dbReference>
<dbReference type="GO" id="GO:0005524">
    <property type="term" value="F:ATP binding"/>
    <property type="evidence" value="ECO:0007669"/>
    <property type="project" value="UniProtKB-UniRule"/>
</dbReference>
<dbReference type="InterPro" id="IPR005875">
    <property type="entry name" value="PurK"/>
</dbReference>
<organism evidence="9 10">
    <name type="scientific">Limisphaera ngatamarikiensis</name>
    <dbReference type="NCBI Taxonomy" id="1324935"/>
    <lineage>
        <taxon>Bacteria</taxon>
        <taxon>Pseudomonadati</taxon>
        <taxon>Verrucomicrobiota</taxon>
        <taxon>Verrucomicrobiia</taxon>
        <taxon>Limisphaerales</taxon>
        <taxon>Limisphaeraceae</taxon>
        <taxon>Limisphaera</taxon>
    </lineage>
</organism>
<comment type="subunit">
    <text evidence="6 7">Homodimer.</text>
</comment>
<evidence type="ECO:0000313" key="9">
    <source>
        <dbReference type="EMBL" id="NGO40496.1"/>
    </source>
</evidence>
<protein>
    <recommendedName>
        <fullName evidence="6 7">N5-carboxyaminoimidazole ribonucleotide synthase</fullName>
        <shortName evidence="6 7">N5-CAIR synthase</shortName>
        <ecNumber evidence="6 7">6.3.4.18</ecNumber>
    </recommendedName>
    <alternativeName>
        <fullName evidence="6 7">5-(carboxyamino)imidazole ribonucleotide synthetase</fullName>
    </alternativeName>
</protein>
<feature type="binding site" evidence="6">
    <location>
        <position position="202"/>
    </location>
    <ligand>
        <name>ATP</name>
        <dbReference type="ChEBI" id="CHEBI:30616"/>
    </ligand>
</feature>
<keyword evidence="10" id="KW-1185">Reference proteome</keyword>
<dbReference type="PANTHER" id="PTHR11609">
    <property type="entry name" value="PURINE BIOSYNTHESIS PROTEIN 6/7, PUR6/7"/>
    <property type="match status" value="1"/>
</dbReference>
<name>A0A6M1RL55_9BACT</name>
<evidence type="ECO:0000256" key="3">
    <source>
        <dbReference type="ARBA" id="ARBA00022793"/>
    </source>
</evidence>
<dbReference type="Gene3D" id="3.30.470.20">
    <property type="entry name" value="ATP-grasp fold, B domain"/>
    <property type="match status" value="1"/>
</dbReference>
<dbReference type="InterPro" id="IPR040686">
    <property type="entry name" value="PurK_C"/>
</dbReference>
<dbReference type="InterPro" id="IPR013815">
    <property type="entry name" value="ATP_grasp_subdomain_1"/>
</dbReference>
<dbReference type="InterPro" id="IPR054350">
    <property type="entry name" value="PurT/PurK_preATP-grasp"/>
</dbReference>
<dbReference type="Proteomes" id="UP000477311">
    <property type="component" value="Unassembled WGS sequence"/>
</dbReference>
<dbReference type="Pfam" id="PF22660">
    <property type="entry name" value="RS_preATP-grasp-like"/>
    <property type="match status" value="1"/>
</dbReference>
<dbReference type="NCBIfam" id="TIGR01161">
    <property type="entry name" value="purK"/>
    <property type="match status" value="1"/>
</dbReference>
<evidence type="ECO:0000256" key="1">
    <source>
        <dbReference type="ARBA" id="ARBA00022741"/>
    </source>
</evidence>
<keyword evidence="3" id="KW-0210">Decarboxylase</keyword>
<evidence type="ECO:0000256" key="4">
    <source>
        <dbReference type="ARBA" id="ARBA00022840"/>
    </source>
</evidence>
<dbReference type="PANTHER" id="PTHR11609:SF5">
    <property type="entry name" value="PHOSPHORIBOSYLAMINOIMIDAZOLE CARBOXYLASE"/>
    <property type="match status" value="1"/>
</dbReference>
<gene>
    <name evidence="6 7" type="primary">purK</name>
    <name evidence="9" type="ORF">G4L39_13995</name>
</gene>
<dbReference type="HAMAP" id="MF_01928">
    <property type="entry name" value="PurK"/>
    <property type="match status" value="1"/>
</dbReference>
<comment type="catalytic activity">
    <reaction evidence="6 7">
        <text>5-amino-1-(5-phospho-beta-D-ribosyl)imidazole + hydrogencarbonate + ATP = 5-carboxyamino-1-(5-phospho-D-ribosyl)imidazole + ADP + phosphate + 2 H(+)</text>
        <dbReference type="Rhea" id="RHEA:19317"/>
        <dbReference type="ChEBI" id="CHEBI:15378"/>
        <dbReference type="ChEBI" id="CHEBI:17544"/>
        <dbReference type="ChEBI" id="CHEBI:30616"/>
        <dbReference type="ChEBI" id="CHEBI:43474"/>
        <dbReference type="ChEBI" id="CHEBI:58730"/>
        <dbReference type="ChEBI" id="CHEBI:137981"/>
        <dbReference type="ChEBI" id="CHEBI:456216"/>
        <dbReference type="EC" id="6.3.4.18"/>
    </reaction>
</comment>
<comment type="caution">
    <text evidence="9">The sequence shown here is derived from an EMBL/GenBank/DDBJ whole genome shotgun (WGS) entry which is preliminary data.</text>
</comment>
<dbReference type="FunFam" id="3.30.470.20:FF:000037">
    <property type="entry name" value="Phosphoribosylaminoimidazole carboxylase, chloroplastic"/>
    <property type="match status" value="1"/>
</dbReference>
<dbReference type="AlphaFoldDB" id="A0A6M1RL55"/>
<dbReference type="Gene3D" id="3.30.1490.20">
    <property type="entry name" value="ATP-grasp fold, A domain"/>
    <property type="match status" value="1"/>
</dbReference>
<dbReference type="EMBL" id="JAAKYA010000095">
    <property type="protein sequence ID" value="NGO40496.1"/>
    <property type="molecule type" value="Genomic_DNA"/>
</dbReference>
<comment type="caution">
    <text evidence="6">Lacks conserved residue(s) required for the propagation of feature annotation.</text>
</comment>
<evidence type="ECO:0000313" key="10">
    <source>
        <dbReference type="Proteomes" id="UP000477311"/>
    </source>
</evidence>
<evidence type="ECO:0000259" key="8">
    <source>
        <dbReference type="PROSITE" id="PS50975"/>
    </source>
</evidence>
<dbReference type="SUPFAM" id="SSF51246">
    <property type="entry name" value="Rudiment single hybrid motif"/>
    <property type="match status" value="1"/>
</dbReference>
<dbReference type="InterPro" id="IPR011054">
    <property type="entry name" value="Rudment_hybrid_motif"/>
</dbReference>
<dbReference type="GO" id="GO:0034028">
    <property type="term" value="F:5-(carboxyamino)imidazole ribonucleotide synthase activity"/>
    <property type="evidence" value="ECO:0007669"/>
    <property type="project" value="UniProtKB-UniRule"/>
</dbReference>
<proteinExistence type="inferred from homology"/>
<comment type="pathway">
    <text evidence="6 7">Purine metabolism; IMP biosynthesis via de novo pathway; 5-amino-1-(5-phospho-D-ribosyl)imidazole-4-carboxylate from 5-amino-1-(5-phospho-D-ribosyl)imidazole (N5-CAIR route): step 1/2.</text>
</comment>
<dbReference type="GO" id="GO:0004638">
    <property type="term" value="F:phosphoribosylaminoimidazole carboxylase activity"/>
    <property type="evidence" value="ECO:0007669"/>
    <property type="project" value="InterPro"/>
</dbReference>
<dbReference type="EC" id="6.3.4.18" evidence="6 7"/>
<dbReference type="Gene3D" id="3.40.50.20">
    <property type="match status" value="1"/>
</dbReference>
<feature type="domain" description="ATP-grasp" evidence="8">
    <location>
        <begin position="120"/>
        <end position="309"/>
    </location>
</feature>
<feature type="binding site" evidence="6">
    <location>
        <position position="156"/>
    </location>
    <ligand>
        <name>ATP</name>
        <dbReference type="ChEBI" id="CHEBI:30616"/>
    </ligand>
</feature>
<accession>A0A6M1RL55</accession>
<dbReference type="GO" id="GO:0046872">
    <property type="term" value="F:metal ion binding"/>
    <property type="evidence" value="ECO:0007669"/>
    <property type="project" value="InterPro"/>
</dbReference>
<feature type="binding site" evidence="6">
    <location>
        <position position="116"/>
    </location>
    <ligand>
        <name>ATP</name>
        <dbReference type="ChEBI" id="CHEBI:30616"/>
    </ligand>
</feature>
<comment type="function">
    <text evidence="6">Catalyzes the ATP-dependent conversion of 5-aminoimidazole ribonucleotide (AIR) and HCO(3)(-) to N5-carboxyaminoimidazole ribonucleotide (N5-CAIR).</text>
</comment>
<evidence type="ECO:0000256" key="6">
    <source>
        <dbReference type="HAMAP-Rule" id="MF_01928"/>
    </source>
</evidence>
<dbReference type="SUPFAM" id="SSF52440">
    <property type="entry name" value="PreATP-grasp domain"/>
    <property type="match status" value="1"/>
</dbReference>
<dbReference type="UniPathway" id="UPA00074">
    <property type="reaction ID" value="UER00942"/>
</dbReference>
<keyword evidence="6 7" id="KW-0436">Ligase</keyword>
<dbReference type="NCBIfam" id="NF004679">
    <property type="entry name" value="PRK06019.1-5"/>
    <property type="match status" value="1"/>
</dbReference>
<dbReference type="InterPro" id="IPR016185">
    <property type="entry name" value="PreATP-grasp_dom_sf"/>
</dbReference>
<comment type="similarity">
    <text evidence="6 7">Belongs to the PurK/PurT family.</text>
</comment>
<dbReference type="GO" id="GO:0006189">
    <property type="term" value="P:'de novo' IMP biosynthetic process"/>
    <property type="evidence" value="ECO:0007669"/>
    <property type="project" value="UniProtKB-UniRule"/>
</dbReference>
<keyword evidence="5" id="KW-0456">Lyase</keyword>
<dbReference type="PROSITE" id="PS50975">
    <property type="entry name" value="ATP_GRASP"/>
    <property type="match status" value="1"/>
</dbReference>
<sequence>MEEEECRESRDSTTPSLVILGGGQLARMLAMAAIPMGCRVSCVEREADCPAGWLAPVAVVPSWEDAGAVVRALEGCGSAVVTLENEFIPDGTLAALEERGWRVWPGSATMRQIRDKLLQKSVLAGAGLPVPAFAEVQAPEEIAGRAEAWGWPVVLKARCHGYDGKGNATVRGPGEVESAWRRLGGAEGRSLYLEAFCPFERELAVQVTRAADGRCVVYPVVETIQRDHICHEVLAPAELPVAVSQRAAELAQEAVRCVGGVGTFGVELFLGRGGQLWINELAPRVHNSGHYTIEACECSQFENHVRAVLGWPLGSTAMRVPAAVMVNLLGRRTGSGRVTGVEKALAIPGVHVHLYGKSRCAPGRKMGHVTALGPTVAEARARAVEAARCIEFGEMSEVI</sequence>
<comment type="function">
    <text evidence="7">Catalyzes the ATP-dependent conversion of 5-aminoimidazole ribonucleotide (AIR) and HCO(3)- to N5-carboxyaminoimidazole ribonucleotide (N5-CAIR).</text>
</comment>
<keyword evidence="1 6" id="KW-0547">Nucleotide-binding</keyword>
<dbReference type="GO" id="GO:0005829">
    <property type="term" value="C:cytosol"/>
    <property type="evidence" value="ECO:0007669"/>
    <property type="project" value="TreeGrafter"/>
</dbReference>
<keyword evidence="4 6" id="KW-0067">ATP-binding</keyword>
<dbReference type="InterPro" id="IPR003135">
    <property type="entry name" value="ATP-grasp_carboxylate-amine"/>
</dbReference>
<evidence type="ECO:0000256" key="5">
    <source>
        <dbReference type="ARBA" id="ARBA00023239"/>
    </source>
</evidence>
<dbReference type="InterPro" id="IPR011761">
    <property type="entry name" value="ATP-grasp"/>
</dbReference>
<dbReference type="Pfam" id="PF02222">
    <property type="entry name" value="ATP-grasp"/>
    <property type="match status" value="1"/>
</dbReference>
<evidence type="ECO:0000256" key="2">
    <source>
        <dbReference type="ARBA" id="ARBA00022755"/>
    </source>
</evidence>
<evidence type="ECO:0000256" key="7">
    <source>
        <dbReference type="RuleBase" id="RU361200"/>
    </source>
</evidence>
<reference evidence="9 10" key="1">
    <citation type="submission" date="2020-02" db="EMBL/GenBank/DDBJ databases">
        <title>Draft genome sequence of Limisphaera ngatamarikiensis NGM72.4T, a thermophilic Verrucomicrobia grouped in subdivision 3.</title>
        <authorList>
            <person name="Carere C.R."/>
            <person name="Steen J."/>
            <person name="Hugenholtz P."/>
            <person name="Stott M.B."/>
        </authorList>
    </citation>
    <scope>NUCLEOTIDE SEQUENCE [LARGE SCALE GENOMIC DNA]</scope>
    <source>
        <strain evidence="9 10">NGM72.4</strain>
    </source>
</reference>
<feature type="binding site" evidence="6">
    <location>
        <begin position="279"/>
        <end position="280"/>
    </location>
    <ligand>
        <name>ATP</name>
        <dbReference type="ChEBI" id="CHEBI:30616"/>
    </ligand>
</feature>